<name>W9ZQ27_FUSOX</name>
<dbReference type="AlphaFoldDB" id="W9ZQ27"/>
<protein>
    <submittedName>
        <fullName evidence="1">Uncharacterized protein</fullName>
    </submittedName>
</protein>
<dbReference type="Proteomes" id="UP000030703">
    <property type="component" value="Unassembled WGS sequence"/>
</dbReference>
<sequence>MQRSAINAVFRTNQAVKTPRREFLKETINFMDIPWGLDRT</sequence>
<reference evidence="1" key="1">
    <citation type="submission" date="2012-04" db="EMBL/GenBank/DDBJ databases">
        <title>The Genome Sequence of Fusarium oxysporum melonis.</title>
        <authorList>
            <consortium name="The Broad Institute Genome Sequencing Platform"/>
            <person name="Ma L.-J."/>
            <person name="Gale L.R."/>
            <person name="Schwartz D.C."/>
            <person name="Zhou S."/>
            <person name="Corby-Kistler H."/>
            <person name="Young S.K."/>
            <person name="Zeng Q."/>
            <person name="Gargeya S."/>
            <person name="Fitzgerald M."/>
            <person name="Haas B."/>
            <person name="Abouelleil A."/>
            <person name="Alvarado L."/>
            <person name="Arachchi H.M."/>
            <person name="Berlin A."/>
            <person name="Brown A."/>
            <person name="Chapman S.B."/>
            <person name="Chen Z."/>
            <person name="Dunbar C."/>
            <person name="Freedman E."/>
            <person name="Gearin G."/>
            <person name="Goldberg J."/>
            <person name="Griggs A."/>
            <person name="Gujja S."/>
            <person name="Heiman D."/>
            <person name="Howarth C."/>
            <person name="Larson L."/>
            <person name="Lui A."/>
            <person name="MacDonald P.J.P."/>
            <person name="Montmayeur A."/>
            <person name="Murphy C."/>
            <person name="Neiman D."/>
            <person name="Pearson M."/>
            <person name="Priest M."/>
            <person name="Roberts A."/>
            <person name="Saif S."/>
            <person name="Shea T."/>
            <person name="Shenoy N."/>
            <person name="Sisk P."/>
            <person name="Stolte C."/>
            <person name="Sykes S."/>
            <person name="Wortman J."/>
            <person name="Nusbaum C."/>
            <person name="Birren B."/>
        </authorList>
    </citation>
    <scope>NUCLEOTIDE SEQUENCE</scope>
    <source>
        <strain evidence="1">26406</strain>
    </source>
</reference>
<gene>
    <name evidence="1" type="ORF">FOMG_19979</name>
</gene>
<organism evidence="1">
    <name type="scientific">Fusarium oxysporum f. sp. melonis 26406</name>
    <dbReference type="NCBI Taxonomy" id="1089452"/>
    <lineage>
        <taxon>Eukaryota</taxon>
        <taxon>Fungi</taxon>
        <taxon>Dikarya</taxon>
        <taxon>Ascomycota</taxon>
        <taxon>Pezizomycotina</taxon>
        <taxon>Sordariomycetes</taxon>
        <taxon>Hypocreomycetidae</taxon>
        <taxon>Hypocreales</taxon>
        <taxon>Nectriaceae</taxon>
        <taxon>Fusarium</taxon>
        <taxon>Fusarium oxysporum species complex</taxon>
    </lineage>
</organism>
<evidence type="ECO:0000313" key="1">
    <source>
        <dbReference type="EMBL" id="EXK23241.1"/>
    </source>
</evidence>
<accession>W9ZQ27</accession>
<reference evidence="1" key="2">
    <citation type="submission" date="2014-02" db="EMBL/GenBank/DDBJ databases">
        <title>Annotation of the Genome Sequence of Fusarium oxysporum f. sp. melonis 26406.</title>
        <authorList>
            <consortium name="The Broad Institute Genomics Platform"/>
            <person name="Ma L.-J."/>
            <person name="Corby-Kistler H."/>
            <person name="Broz K."/>
            <person name="Gale L.R."/>
            <person name="Jonkers W."/>
            <person name="O'Donnell K."/>
            <person name="Ploetz R."/>
            <person name="Steinberg C."/>
            <person name="Schwartz D.C."/>
            <person name="VanEtten H."/>
            <person name="Zhou S."/>
            <person name="Young S.K."/>
            <person name="Zeng Q."/>
            <person name="Gargeya S."/>
            <person name="Fitzgerald M."/>
            <person name="Abouelleil A."/>
            <person name="Alvarado L."/>
            <person name="Chapman S.B."/>
            <person name="Gainer-Dewar J."/>
            <person name="Goldberg J."/>
            <person name="Griggs A."/>
            <person name="Gujja S."/>
            <person name="Hansen M."/>
            <person name="Howarth C."/>
            <person name="Imamovic A."/>
            <person name="Ireland A."/>
            <person name="Larimer J."/>
            <person name="McCowan C."/>
            <person name="Murphy C."/>
            <person name="Pearson M."/>
            <person name="Poon T.W."/>
            <person name="Priest M."/>
            <person name="Roberts A."/>
            <person name="Saif S."/>
            <person name="Shea T."/>
            <person name="Sykes S."/>
            <person name="Wortman J."/>
            <person name="Nusbaum C."/>
            <person name="Birren B."/>
        </authorList>
    </citation>
    <scope>NUCLEOTIDE SEQUENCE</scope>
    <source>
        <strain evidence="1">26406</strain>
    </source>
</reference>
<dbReference type="VEuPathDB" id="FungiDB:FOMG_19979"/>
<proteinExistence type="predicted"/>
<dbReference type="HOGENOM" id="CLU_3299423_0_0_1"/>
<dbReference type="EMBL" id="KI981175">
    <property type="protein sequence ID" value="EXK23241.1"/>
    <property type="molecule type" value="Genomic_DNA"/>
</dbReference>